<dbReference type="SUPFAM" id="SSF50118">
    <property type="entry name" value="Cell growth inhibitor/plasmid maintenance toxic component"/>
    <property type="match status" value="1"/>
</dbReference>
<keyword evidence="1" id="KW-0378">Hydrolase</keyword>
<dbReference type="EMBL" id="MGDD01000090">
    <property type="protein sequence ID" value="OGL47250.1"/>
    <property type="molecule type" value="Genomic_DNA"/>
</dbReference>
<dbReference type="GO" id="GO:0003677">
    <property type="term" value="F:DNA binding"/>
    <property type="evidence" value="ECO:0007669"/>
    <property type="project" value="InterPro"/>
</dbReference>
<comment type="caution">
    <text evidence="2">The sequence shown here is derived from an EMBL/GenBank/DDBJ whole genome shotgun (WGS) entry which is preliminary data.</text>
</comment>
<evidence type="ECO:0000313" key="3">
    <source>
        <dbReference type="Proteomes" id="UP000179266"/>
    </source>
</evidence>
<organism evidence="2 3">
    <name type="scientific">Candidatus Schekmanbacteria bacterium RBG_13_48_7</name>
    <dbReference type="NCBI Taxonomy" id="1817878"/>
    <lineage>
        <taxon>Bacteria</taxon>
        <taxon>Candidatus Schekmaniibacteriota</taxon>
    </lineage>
</organism>
<sequence>MVQDIKRGEIYWVDWSLRRGSEQSGLRPALVIQNDIGNKYSPTTIVTALTTAIEKSYPFLIRVTAKESGLPKDSTVNLAVILTIDKSRLISKCGEIIEKKMAEVDEAIKASLGLR</sequence>
<gene>
    <name evidence="2" type="ORF">A2161_15710</name>
</gene>
<dbReference type="EC" id="3.1.-.-" evidence="1"/>
<dbReference type="PANTHER" id="PTHR33988">
    <property type="entry name" value="ENDORIBONUCLEASE MAZF-RELATED"/>
    <property type="match status" value="1"/>
</dbReference>
<proteinExistence type="inferred from homology"/>
<dbReference type="GO" id="GO:0006402">
    <property type="term" value="P:mRNA catabolic process"/>
    <property type="evidence" value="ECO:0007669"/>
    <property type="project" value="TreeGrafter"/>
</dbReference>
<accession>A0A1F7S0P6</accession>
<comment type="function">
    <text evidence="1">Toxic component of a type II toxin-antitoxin (TA) system.</text>
</comment>
<dbReference type="PIRSF" id="PIRSF033490">
    <property type="entry name" value="MazF"/>
    <property type="match status" value="1"/>
</dbReference>
<reference evidence="2 3" key="1">
    <citation type="journal article" date="2016" name="Nat. Commun.">
        <title>Thousands of microbial genomes shed light on interconnected biogeochemical processes in an aquifer system.</title>
        <authorList>
            <person name="Anantharaman K."/>
            <person name="Brown C.T."/>
            <person name="Hug L.A."/>
            <person name="Sharon I."/>
            <person name="Castelle C.J."/>
            <person name="Probst A.J."/>
            <person name="Thomas B.C."/>
            <person name="Singh A."/>
            <person name="Wilkins M.J."/>
            <person name="Karaoz U."/>
            <person name="Brodie E.L."/>
            <person name="Williams K.H."/>
            <person name="Hubbard S.S."/>
            <person name="Banfield J.F."/>
        </authorList>
    </citation>
    <scope>NUCLEOTIDE SEQUENCE [LARGE SCALE GENOMIC DNA]</scope>
</reference>
<evidence type="ECO:0000313" key="2">
    <source>
        <dbReference type="EMBL" id="OGL47250.1"/>
    </source>
</evidence>
<dbReference type="InterPro" id="IPR011067">
    <property type="entry name" value="Plasmid_toxin/cell-grow_inhib"/>
</dbReference>
<keyword evidence="1" id="KW-0540">Nuclease</keyword>
<name>A0A1F7S0P6_9BACT</name>
<dbReference type="GO" id="GO:0004521">
    <property type="term" value="F:RNA endonuclease activity"/>
    <property type="evidence" value="ECO:0007669"/>
    <property type="project" value="TreeGrafter"/>
</dbReference>
<dbReference type="InterPro" id="IPR003477">
    <property type="entry name" value="PemK-like"/>
</dbReference>
<dbReference type="Gene3D" id="2.30.30.110">
    <property type="match status" value="1"/>
</dbReference>
<comment type="similarity">
    <text evidence="1">Belongs to the PemK/MazF family.</text>
</comment>
<keyword evidence="1" id="KW-0255">Endonuclease</keyword>
<dbReference type="Pfam" id="PF02452">
    <property type="entry name" value="PemK_toxin"/>
    <property type="match status" value="1"/>
</dbReference>
<evidence type="ECO:0000256" key="1">
    <source>
        <dbReference type="PIRNR" id="PIRNR033490"/>
    </source>
</evidence>
<dbReference type="GO" id="GO:0016787">
    <property type="term" value="F:hydrolase activity"/>
    <property type="evidence" value="ECO:0007669"/>
    <property type="project" value="UniProtKB-KW"/>
</dbReference>
<protein>
    <recommendedName>
        <fullName evidence="1">mRNA interferase</fullName>
        <ecNumber evidence="1">3.1.-.-</ecNumber>
    </recommendedName>
</protein>
<dbReference type="PANTHER" id="PTHR33988:SF2">
    <property type="entry name" value="ENDORIBONUCLEASE MAZF"/>
    <property type="match status" value="1"/>
</dbReference>
<dbReference type="GO" id="GO:0016075">
    <property type="term" value="P:rRNA catabolic process"/>
    <property type="evidence" value="ECO:0007669"/>
    <property type="project" value="TreeGrafter"/>
</dbReference>
<dbReference type="Proteomes" id="UP000179266">
    <property type="component" value="Unassembled WGS sequence"/>
</dbReference>
<dbReference type="AlphaFoldDB" id="A0A1F7S0P6"/>